<gene>
    <name evidence="2" type="ORF">GGP41_007747</name>
</gene>
<dbReference type="Proteomes" id="UP000624244">
    <property type="component" value="Unassembled WGS sequence"/>
</dbReference>
<dbReference type="AlphaFoldDB" id="A0A8H5ZMW6"/>
<comment type="caution">
    <text evidence="2">The sequence shown here is derived from an EMBL/GenBank/DDBJ whole genome shotgun (WGS) entry which is preliminary data.</text>
</comment>
<feature type="region of interest" description="Disordered" evidence="1">
    <location>
        <begin position="192"/>
        <end position="243"/>
    </location>
</feature>
<evidence type="ECO:0000313" key="2">
    <source>
        <dbReference type="EMBL" id="KAF5852352.1"/>
    </source>
</evidence>
<proteinExistence type="predicted"/>
<evidence type="ECO:0000313" key="3">
    <source>
        <dbReference type="Proteomes" id="UP000624244"/>
    </source>
</evidence>
<feature type="compositionally biased region" description="Low complexity" evidence="1">
    <location>
        <begin position="194"/>
        <end position="208"/>
    </location>
</feature>
<accession>A0A8H5ZMW6</accession>
<sequence length="243" mass="26737">MYDADVDRQNKVAGTNRVASGLVSESEMGRVRCGELGPKVVVGGGCRAERVQVGRCGLLYVAGSTYTYTCASKYTHGGVRRSSQAKQFAVSRAKIRGRSGHGEDGRLVPYICPSESLFLYCAFAPDRVENAWLALGAVGISVSDRSLQGEACGWRNHGCADRSDRSDRSDRPFANTAQFRLLLPSAPFSPGCLQHTQTHTQTHMHMQTRQPRVPPLSALRRQKKAEGRKKIKKKKEGQEKPPY</sequence>
<evidence type="ECO:0000256" key="1">
    <source>
        <dbReference type="SAM" id="MobiDB-lite"/>
    </source>
</evidence>
<protein>
    <submittedName>
        <fullName evidence="2">Uncharacterized protein</fullName>
    </submittedName>
</protein>
<name>A0A8H5ZMW6_COCSA</name>
<organism evidence="2 3">
    <name type="scientific">Cochliobolus sativus</name>
    <name type="common">Common root rot and spot blotch fungus</name>
    <name type="synonym">Bipolaris sorokiniana</name>
    <dbReference type="NCBI Taxonomy" id="45130"/>
    <lineage>
        <taxon>Eukaryota</taxon>
        <taxon>Fungi</taxon>
        <taxon>Dikarya</taxon>
        <taxon>Ascomycota</taxon>
        <taxon>Pezizomycotina</taxon>
        <taxon>Dothideomycetes</taxon>
        <taxon>Pleosporomycetidae</taxon>
        <taxon>Pleosporales</taxon>
        <taxon>Pleosporineae</taxon>
        <taxon>Pleosporaceae</taxon>
        <taxon>Bipolaris</taxon>
    </lineage>
</organism>
<feature type="compositionally biased region" description="Basic residues" evidence="1">
    <location>
        <begin position="220"/>
        <end position="235"/>
    </location>
</feature>
<reference evidence="2" key="1">
    <citation type="submission" date="2019-11" db="EMBL/GenBank/DDBJ databases">
        <title>Bipolaris sorokiniana Genome sequencing.</title>
        <authorList>
            <person name="Wang H."/>
        </authorList>
    </citation>
    <scope>NUCLEOTIDE SEQUENCE</scope>
</reference>
<dbReference type="EMBL" id="WNKQ01000003">
    <property type="protein sequence ID" value="KAF5852352.1"/>
    <property type="molecule type" value="Genomic_DNA"/>
</dbReference>